<proteinExistence type="predicted"/>
<protein>
    <submittedName>
        <fullName evidence="2">Uncharacterized protein</fullName>
    </submittedName>
</protein>
<accession>A0AAW0A7Z9</accession>
<gene>
    <name evidence="2" type="ORF">R3P38DRAFT_2795448</name>
</gene>
<evidence type="ECO:0000256" key="1">
    <source>
        <dbReference type="SAM" id="MobiDB-lite"/>
    </source>
</evidence>
<comment type="caution">
    <text evidence="2">The sequence shown here is derived from an EMBL/GenBank/DDBJ whole genome shotgun (WGS) entry which is preliminary data.</text>
</comment>
<reference evidence="2 3" key="1">
    <citation type="journal article" date="2024" name="J Genomics">
        <title>Draft genome sequencing and assembly of Favolaschia claudopus CIRM-BRFM 2984 isolated from oak limbs.</title>
        <authorList>
            <person name="Navarro D."/>
            <person name="Drula E."/>
            <person name="Chaduli D."/>
            <person name="Cazenave R."/>
            <person name="Ahrendt S."/>
            <person name="Wang J."/>
            <person name="Lipzen A."/>
            <person name="Daum C."/>
            <person name="Barry K."/>
            <person name="Grigoriev I.V."/>
            <person name="Favel A."/>
            <person name="Rosso M.N."/>
            <person name="Martin F."/>
        </authorList>
    </citation>
    <scope>NUCLEOTIDE SEQUENCE [LARGE SCALE GENOMIC DNA]</scope>
    <source>
        <strain evidence="2 3">CIRM-BRFM 2984</strain>
    </source>
</reference>
<dbReference type="EMBL" id="JAWWNJ010000081">
    <property type="protein sequence ID" value="KAK7001957.1"/>
    <property type="molecule type" value="Genomic_DNA"/>
</dbReference>
<name>A0AAW0A7Z9_9AGAR</name>
<sequence>MAHPFKPYPADNTFDDLIVLHQKKSNELVVYSRLLGRVVTLSWPTHNGVKIVPRGIRLWLRTRCLFWECFCALRTESNQPRPCQIVESQVTKDVYAFCHFEHARCGFKMNLSQIHGSSRLVSSYGHLPTSNSAQTQPDMQNLRQNWQRLHGDTLLAELAPHFAGYCGENTSGYPAGTHQLSGPLLFRKPKEKVGRRRHSSPYIRHELQAPRSNAGYVEIDDLDFPARLAPVTGRSKPSASISAPVRGSVSNHSVAGPSRITLPALPSASAGNFLPSEQRDIRLLRDLAHGKGISEYSWEGLVDQCQVCGNYFAASVLKKHIPVCKDTTIVIE</sequence>
<dbReference type="AlphaFoldDB" id="A0AAW0A7Z9"/>
<feature type="region of interest" description="Disordered" evidence="1">
    <location>
        <begin position="233"/>
        <end position="252"/>
    </location>
</feature>
<evidence type="ECO:0000313" key="3">
    <source>
        <dbReference type="Proteomes" id="UP001362999"/>
    </source>
</evidence>
<keyword evidence="3" id="KW-1185">Reference proteome</keyword>
<dbReference type="Proteomes" id="UP001362999">
    <property type="component" value="Unassembled WGS sequence"/>
</dbReference>
<evidence type="ECO:0000313" key="2">
    <source>
        <dbReference type="EMBL" id="KAK7001957.1"/>
    </source>
</evidence>
<organism evidence="2 3">
    <name type="scientific">Favolaschia claudopus</name>
    <dbReference type="NCBI Taxonomy" id="2862362"/>
    <lineage>
        <taxon>Eukaryota</taxon>
        <taxon>Fungi</taxon>
        <taxon>Dikarya</taxon>
        <taxon>Basidiomycota</taxon>
        <taxon>Agaricomycotina</taxon>
        <taxon>Agaricomycetes</taxon>
        <taxon>Agaricomycetidae</taxon>
        <taxon>Agaricales</taxon>
        <taxon>Marasmiineae</taxon>
        <taxon>Mycenaceae</taxon>
        <taxon>Favolaschia</taxon>
    </lineage>
</organism>